<evidence type="ECO:0000313" key="1">
    <source>
        <dbReference type="EMBL" id="KAK3755368.1"/>
    </source>
</evidence>
<protein>
    <submittedName>
        <fullName evidence="1">Uncharacterized protein</fullName>
    </submittedName>
</protein>
<name>A0AAE0YR76_9GAST</name>
<accession>A0AAE0YR76</accession>
<dbReference type="Proteomes" id="UP001283361">
    <property type="component" value="Unassembled WGS sequence"/>
</dbReference>
<gene>
    <name evidence="1" type="ORF">RRG08_026098</name>
</gene>
<dbReference type="EMBL" id="JAWDGP010005602">
    <property type="protein sequence ID" value="KAK3755368.1"/>
    <property type="molecule type" value="Genomic_DNA"/>
</dbReference>
<organism evidence="1 2">
    <name type="scientific">Elysia crispata</name>
    <name type="common">lettuce slug</name>
    <dbReference type="NCBI Taxonomy" id="231223"/>
    <lineage>
        <taxon>Eukaryota</taxon>
        <taxon>Metazoa</taxon>
        <taxon>Spiralia</taxon>
        <taxon>Lophotrochozoa</taxon>
        <taxon>Mollusca</taxon>
        <taxon>Gastropoda</taxon>
        <taxon>Heterobranchia</taxon>
        <taxon>Euthyneura</taxon>
        <taxon>Panpulmonata</taxon>
        <taxon>Sacoglossa</taxon>
        <taxon>Placobranchoidea</taxon>
        <taxon>Plakobranchidae</taxon>
        <taxon>Elysia</taxon>
    </lineage>
</organism>
<dbReference type="AlphaFoldDB" id="A0AAE0YR76"/>
<sequence length="131" mass="14873">MTFFRPAKASDISIYQPVFFDGAGRKLSCYSKEAPTCARILGWRENQSAPSFLSGSVQGVIYEKCYLHGNSGLGKYSSGFNCLTGWRCGTRERGGKWRQTRGTLDEYLQRRTKIESDRHKWVKSTIESEEA</sequence>
<reference evidence="1" key="1">
    <citation type="journal article" date="2023" name="G3 (Bethesda)">
        <title>A reference genome for the long-term kleptoplast-retaining sea slug Elysia crispata morphotype clarki.</title>
        <authorList>
            <person name="Eastman K.E."/>
            <person name="Pendleton A.L."/>
            <person name="Shaikh M.A."/>
            <person name="Suttiyut T."/>
            <person name="Ogas R."/>
            <person name="Tomko P."/>
            <person name="Gavelis G."/>
            <person name="Widhalm J.R."/>
            <person name="Wisecaver J.H."/>
        </authorList>
    </citation>
    <scope>NUCLEOTIDE SEQUENCE</scope>
    <source>
        <strain evidence="1">ECLA1</strain>
    </source>
</reference>
<evidence type="ECO:0000313" key="2">
    <source>
        <dbReference type="Proteomes" id="UP001283361"/>
    </source>
</evidence>
<proteinExistence type="predicted"/>
<comment type="caution">
    <text evidence="1">The sequence shown here is derived from an EMBL/GenBank/DDBJ whole genome shotgun (WGS) entry which is preliminary data.</text>
</comment>
<keyword evidence="2" id="KW-1185">Reference proteome</keyword>